<dbReference type="InterPro" id="IPR057212">
    <property type="entry name" value="DUF7890"/>
</dbReference>
<evidence type="ECO:0000313" key="3">
    <source>
        <dbReference type="Proteomes" id="UP001153076"/>
    </source>
</evidence>
<dbReference type="OrthoDB" id="1077969at2759"/>
<name>A0A9Q1KY15_9CARY</name>
<dbReference type="Proteomes" id="UP001153076">
    <property type="component" value="Unassembled WGS sequence"/>
</dbReference>
<comment type="caution">
    <text evidence="2">The sequence shown here is derived from an EMBL/GenBank/DDBJ whole genome shotgun (WGS) entry which is preliminary data.</text>
</comment>
<reference evidence="2" key="1">
    <citation type="submission" date="2022-04" db="EMBL/GenBank/DDBJ databases">
        <title>Carnegiea gigantea Genome sequencing and assembly v2.</title>
        <authorList>
            <person name="Copetti D."/>
            <person name="Sanderson M.J."/>
            <person name="Burquez A."/>
            <person name="Wojciechowski M.F."/>
        </authorList>
    </citation>
    <scope>NUCLEOTIDE SEQUENCE</scope>
    <source>
        <strain evidence="2">SGP5-SGP5p</strain>
        <tissue evidence="2">Aerial part</tissue>
    </source>
</reference>
<protein>
    <recommendedName>
        <fullName evidence="1">DUF7890 domain-containing protein</fullName>
    </recommendedName>
</protein>
<feature type="domain" description="DUF7890" evidence="1">
    <location>
        <begin position="104"/>
        <end position="149"/>
    </location>
</feature>
<evidence type="ECO:0000259" key="1">
    <source>
        <dbReference type="Pfam" id="PF25418"/>
    </source>
</evidence>
<dbReference type="EMBL" id="JAKOGI010000011">
    <property type="protein sequence ID" value="KAJ8451135.1"/>
    <property type="molecule type" value="Genomic_DNA"/>
</dbReference>
<keyword evidence="3" id="KW-1185">Reference proteome</keyword>
<sequence>MAQPCTVRDLAKKNSDWFEGGGNLENNALTPEDPLKKTPSILAKMFTMLQKLRTTQNNYKYRDKLTTKKKHQKSLELFEPLLPSQEKNIKAEAKERSNDHMKKNIRVEVLMTKKEAQRLLSKCKEEGTLEFKDVFEELIVLPPERVHVVSFGTDSTCQNHMKLGTFHF</sequence>
<gene>
    <name evidence="2" type="ORF">Cgig2_026944</name>
</gene>
<proteinExistence type="predicted"/>
<organism evidence="2 3">
    <name type="scientific">Carnegiea gigantea</name>
    <dbReference type="NCBI Taxonomy" id="171969"/>
    <lineage>
        <taxon>Eukaryota</taxon>
        <taxon>Viridiplantae</taxon>
        <taxon>Streptophyta</taxon>
        <taxon>Embryophyta</taxon>
        <taxon>Tracheophyta</taxon>
        <taxon>Spermatophyta</taxon>
        <taxon>Magnoliopsida</taxon>
        <taxon>eudicotyledons</taxon>
        <taxon>Gunneridae</taxon>
        <taxon>Pentapetalae</taxon>
        <taxon>Caryophyllales</taxon>
        <taxon>Cactineae</taxon>
        <taxon>Cactaceae</taxon>
        <taxon>Cactoideae</taxon>
        <taxon>Echinocereeae</taxon>
        <taxon>Carnegiea</taxon>
    </lineage>
</organism>
<dbReference type="Pfam" id="PF25418">
    <property type="entry name" value="DUF7890"/>
    <property type="match status" value="1"/>
</dbReference>
<accession>A0A9Q1KY15</accession>
<dbReference type="PANTHER" id="PTHR36782">
    <property type="entry name" value="BNAC03G62080D PROTEIN"/>
    <property type="match status" value="1"/>
</dbReference>
<evidence type="ECO:0000313" key="2">
    <source>
        <dbReference type="EMBL" id="KAJ8451135.1"/>
    </source>
</evidence>
<dbReference type="PANTHER" id="PTHR36782:SF1">
    <property type="entry name" value="CALCIUM UNIPORTER PROTEIN"/>
    <property type="match status" value="1"/>
</dbReference>
<dbReference type="AlphaFoldDB" id="A0A9Q1KY15"/>